<keyword evidence="2" id="KW-1185">Reference proteome</keyword>
<reference evidence="3" key="1">
    <citation type="submission" date="2022-11" db="UniProtKB">
        <authorList>
            <consortium name="WormBaseParasite"/>
        </authorList>
    </citation>
    <scope>IDENTIFICATION</scope>
</reference>
<feature type="chain" id="PRO_5037710832" evidence="1">
    <location>
        <begin position="21"/>
        <end position="167"/>
    </location>
</feature>
<name>A0A914ZAX0_9BILA</name>
<sequence length="167" mass="18583">MVSSFYFFASLILFYSSSFGCCNQIVTSNNGIPGYFKNVSFNGNNLDINSFPIVNLQLKTLISGTVKFSMDLPDGCEQRNITLSYGSAKCEILFVYNGFTVIINKVNTLRPYMGQMVFELENNKVNVNGHEYSGLCDSMPTDIYTVSILGACQTSITFVIFNSYCAF</sequence>
<accession>A0A914ZAX0</accession>
<evidence type="ECO:0000256" key="1">
    <source>
        <dbReference type="SAM" id="SignalP"/>
    </source>
</evidence>
<keyword evidence="1" id="KW-0732">Signal</keyword>
<evidence type="ECO:0000313" key="2">
    <source>
        <dbReference type="Proteomes" id="UP000887577"/>
    </source>
</evidence>
<dbReference type="AlphaFoldDB" id="A0A914ZAX0"/>
<organism evidence="2 3">
    <name type="scientific">Panagrolaimus superbus</name>
    <dbReference type="NCBI Taxonomy" id="310955"/>
    <lineage>
        <taxon>Eukaryota</taxon>
        <taxon>Metazoa</taxon>
        <taxon>Ecdysozoa</taxon>
        <taxon>Nematoda</taxon>
        <taxon>Chromadorea</taxon>
        <taxon>Rhabditida</taxon>
        <taxon>Tylenchina</taxon>
        <taxon>Panagrolaimomorpha</taxon>
        <taxon>Panagrolaimoidea</taxon>
        <taxon>Panagrolaimidae</taxon>
        <taxon>Panagrolaimus</taxon>
    </lineage>
</organism>
<dbReference type="Proteomes" id="UP000887577">
    <property type="component" value="Unplaced"/>
</dbReference>
<evidence type="ECO:0000313" key="3">
    <source>
        <dbReference type="WBParaSite" id="PSU_v2.g7400.t1"/>
    </source>
</evidence>
<feature type="signal peptide" evidence="1">
    <location>
        <begin position="1"/>
        <end position="20"/>
    </location>
</feature>
<protein>
    <submittedName>
        <fullName evidence="3">Uncharacterized protein</fullName>
    </submittedName>
</protein>
<proteinExistence type="predicted"/>
<dbReference type="WBParaSite" id="PSU_v2.g7400.t1">
    <property type="protein sequence ID" value="PSU_v2.g7400.t1"/>
    <property type="gene ID" value="PSU_v2.g7400"/>
</dbReference>